<accession>A0A9P9KTR3</accession>
<comment type="caution">
    <text evidence="2">The sequence shown here is derived from an EMBL/GenBank/DDBJ whole genome shotgun (WGS) entry which is preliminary data.</text>
</comment>
<evidence type="ECO:0000313" key="3">
    <source>
        <dbReference type="Proteomes" id="UP000736672"/>
    </source>
</evidence>
<dbReference type="OrthoDB" id="3886018at2759"/>
<dbReference type="InterPro" id="IPR001810">
    <property type="entry name" value="F-box_dom"/>
</dbReference>
<evidence type="ECO:0000313" key="2">
    <source>
        <dbReference type="EMBL" id="KAH7268233.1"/>
    </source>
</evidence>
<name>A0A9P9KTR3_FUSSL</name>
<dbReference type="Gene3D" id="3.80.10.10">
    <property type="entry name" value="Ribonuclease Inhibitor"/>
    <property type="match status" value="1"/>
</dbReference>
<dbReference type="SMART" id="SM00256">
    <property type="entry name" value="FBOX"/>
    <property type="match status" value="1"/>
</dbReference>
<gene>
    <name evidence="2" type="ORF">B0J15DRAFT_486495</name>
</gene>
<reference evidence="2" key="1">
    <citation type="journal article" date="2021" name="Nat. Commun.">
        <title>Genetic determinants of endophytism in the Arabidopsis root mycobiome.</title>
        <authorList>
            <person name="Mesny F."/>
            <person name="Miyauchi S."/>
            <person name="Thiergart T."/>
            <person name="Pickel B."/>
            <person name="Atanasova L."/>
            <person name="Karlsson M."/>
            <person name="Huettel B."/>
            <person name="Barry K.W."/>
            <person name="Haridas S."/>
            <person name="Chen C."/>
            <person name="Bauer D."/>
            <person name="Andreopoulos W."/>
            <person name="Pangilinan J."/>
            <person name="LaButti K."/>
            <person name="Riley R."/>
            <person name="Lipzen A."/>
            <person name="Clum A."/>
            <person name="Drula E."/>
            <person name="Henrissat B."/>
            <person name="Kohler A."/>
            <person name="Grigoriev I.V."/>
            <person name="Martin F.M."/>
            <person name="Hacquard S."/>
        </authorList>
    </citation>
    <scope>NUCLEOTIDE SEQUENCE</scope>
    <source>
        <strain evidence="2">FSSC 5 MPI-SDFR-AT-0091</strain>
    </source>
</reference>
<dbReference type="Proteomes" id="UP000736672">
    <property type="component" value="Unassembled WGS sequence"/>
</dbReference>
<keyword evidence="3" id="KW-1185">Reference proteome</keyword>
<dbReference type="InterPro" id="IPR036047">
    <property type="entry name" value="F-box-like_dom_sf"/>
</dbReference>
<dbReference type="SUPFAM" id="SSF81383">
    <property type="entry name" value="F-box domain"/>
    <property type="match status" value="1"/>
</dbReference>
<organism evidence="2 3">
    <name type="scientific">Fusarium solani</name>
    <name type="common">Filamentous fungus</name>
    <dbReference type="NCBI Taxonomy" id="169388"/>
    <lineage>
        <taxon>Eukaryota</taxon>
        <taxon>Fungi</taxon>
        <taxon>Dikarya</taxon>
        <taxon>Ascomycota</taxon>
        <taxon>Pezizomycotina</taxon>
        <taxon>Sordariomycetes</taxon>
        <taxon>Hypocreomycetidae</taxon>
        <taxon>Hypocreales</taxon>
        <taxon>Nectriaceae</taxon>
        <taxon>Fusarium</taxon>
        <taxon>Fusarium solani species complex</taxon>
    </lineage>
</organism>
<dbReference type="AlphaFoldDB" id="A0A9P9KTR3"/>
<feature type="domain" description="F-box" evidence="1">
    <location>
        <begin position="2"/>
        <end position="47"/>
    </location>
</feature>
<evidence type="ECO:0000259" key="1">
    <source>
        <dbReference type="PROSITE" id="PS50181"/>
    </source>
</evidence>
<dbReference type="CDD" id="cd09917">
    <property type="entry name" value="F-box_SF"/>
    <property type="match status" value="1"/>
</dbReference>
<sequence length="449" mass="50151">MPSSLETLPTEVIELIVRLLPLKDIRSLRLACKALSDKSSESHFKTFFYTQHVVMTADALQELTVNVQAGGFRSCVRRLCLVGVADKEAERTQTSQLDPHQEEMTSLLTQAYNGLAKPHSVDGLLSLSLELRINNNLPNNVLRAATHLAQSRTAWQCAIELFDQSLRALAASNLKLKHLNIFNGPNMEECSLPSEQLNMINWSDPGLADSLSTLTSLSVNICTRVLFKNLRDPSDDGLVGRGLGIIEAAQWQEERNFDGLAKVLAACPRLEDLDLRYRKIATRVPYHDWEVLQRVARLQTLPVLNRLSISGFTANSPDLLNILERTKPRELSLGPITLETGTFHSIFDYCSSRGANMSKASFERLVQMSHQDGAGVVHFVSQCPKVPVARNRVPNSPFQAQFCSEFAEFEHLDQGPRISCHLDRSGFIGMPQYGGCPPSRRQDHLNNFF</sequence>
<dbReference type="InterPro" id="IPR032675">
    <property type="entry name" value="LRR_dom_sf"/>
</dbReference>
<dbReference type="Pfam" id="PF00646">
    <property type="entry name" value="F-box"/>
    <property type="match status" value="1"/>
</dbReference>
<proteinExistence type="predicted"/>
<protein>
    <recommendedName>
        <fullName evidence="1">F-box domain-containing protein</fullName>
    </recommendedName>
</protein>
<dbReference type="PROSITE" id="PS50181">
    <property type="entry name" value="FBOX"/>
    <property type="match status" value="1"/>
</dbReference>
<dbReference type="EMBL" id="JAGTJS010000005">
    <property type="protein sequence ID" value="KAH7268233.1"/>
    <property type="molecule type" value="Genomic_DNA"/>
</dbReference>